<keyword evidence="6" id="KW-0482">Metalloprotease</keyword>
<comment type="caution">
    <text evidence="10">The sequence shown here is derived from an EMBL/GenBank/DDBJ whole genome shotgun (WGS) entry which is preliminary data.</text>
</comment>
<feature type="domain" description="Peptidase M16 C-terminal" evidence="9">
    <location>
        <begin position="253"/>
        <end position="425"/>
    </location>
</feature>
<dbReference type="Pfam" id="PF05193">
    <property type="entry name" value="Peptidase_M16_C"/>
    <property type="match status" value="1"/>
</dbReference>
<evidence type="ECO:0000259" key="8">
    <source>
        <dbReference type="Pfam" id="PF00675"/>
    </source>
</evidence>
<evidence type="ECO:0000313" key="11">
    <source>
        <dbReference type="Proteomes" id="UP001429100"/>
    </source>
</evidence>
<feature type="domain" description="Peptidase M16 N-terminal" evidence="8">
    <location>
        <begin position="93"/>
        <end position="202"/>
    </location>
</feature>
<comment type="similarity">
    <text evidence="1">Belongs to the peptidase M16 family.</text>
</comment>
<dbReference type="Proteomes" id="UP001429100">
    <property type="component" value="Unassembled WGS sequence"/>
</dbReference>
<sequence length="1184" mass="137462">MVYSLRLIIVLLPLFFINYFQQTLNDELFSICFTNLSFEDNKVSDSNNDISEKEEEKNDNPNFNYESLVYVSSMKPISDQSFKLLKLNNDIEVILNSAPNVDECTASILNRVGSMHDPPNLHGLGFYLMNIMLSAPNSDIGSGLYDFCIDNSLPLSYQIYSTYSLFHVTTPMVLLENVLKLISETLKSPVFTDEVMEKALNILENKTILDHHSYNIFSTNLVLSDPKSIFTRDRFGSRDTLKTIPQSKKIDVKQSLIKFFNEQYSSNRLILSLKCNLQIQAMQDLVAKYFNGIINKNLPINVQYKSMNNLIINPLSYSVGKILYKIDESNQTLMLLFPLKNYLQPYMKSGPTFFINNYICANKEGTLMRFLKQKNYINNMNCHASNDMSGFSNIQFSFNLTNNGLFNVQNIIRAFFLSISKIKDLKLDINLYNKTNQNILKEIKSSTKYFTNLNSLSILNNYFKFNSSSFKSIILGVNEFSNFDLNLHRQILMEINPQNMIIIFNLKGDKETIEDTGELTLFDQSILNKDCAKYEEFLSQNKKFRFVILTNVLSKEFKGVIKTKNKFRFILEEQNFCLKKYISHFPESLTQELKIYNKDKDPKTKYNLEKYNIVERLVVPKKLRDLLSSDSSQRATNFPQFQDFYYFIPHKVPTHKIYLAMNFFFPFENKKMASIRSTRIATILLFIKEILLSFSESVSSHLANYSVDFIPKIYLPYDSIVNAFGLSLSLGSAPNAFSQFLSNLSINLNSYIDLDEKTFHEFVSYLRKVQVEKSKSPNFIEKVNQINLNHLISTETILNELQTLKVEEVREVFQTMIRQSQISGVIYGNLTPLDAEKYLSRLFSNLIGETPKKKTLIFKSRRKSGVSMRLRYSRMITKIGSKRTRTRKIVLSKRKKSLIKNNGQRTKISNKTKTIKSEMLSKSKLYKLYSSAFSKSNSEECKNLQILDMSSIRPISKFFLYEETNDKVNVSILWIYIDKASPESFIFAQYLKLIIENRLNYLQKNNNNNNNNINTYIKNYHISSSSYLISIEGSSSKEDSNAINNLLLSYLDTFLFPGSSIFNLDLFNSIKEFLVKKYKKEGHYLDSSVANIFEEIINKRFDFTRFRSVLNLLDRLTFENFTSNLEKVRKSAFYILYSMSYKSQPIVPNGFMHLRDPTDIFKLHGIKTFKPAYSRVDKQLNNLP</sequence>
<dbReference type="EMBL" id="JTAI01000033">
    <property type="protein sequence ID" value="PPS94586.1"/>
    <property type="molecule type" value="Genomic_DNA"/>
</dbReference>
<keyword evidence="5" id="KW-0862">Zinc</keyword>
<proteinExistence type="inferred from homology"/>
<dbReference type="PANTHER" id="PTHR43690">
    <property type="entry name" value="NARDILYSIN"/>
    <property type="match status" value="1"/>
</dbReference>
<keyword evidence="4" id="KW-0378">Hydrolase</keyword>
<keyword evidence="2" id="KW-0645">Protease</keyword>
<feature type="chain" id="PRO_5046011921" evidence="7">
    <location>
        <begin position="26"/>
        <end position="1184"/>
    </location>
</feature>
<organism evidence="10 11">
    <name type="scientific">Cryptosporidium hominis</name>
    <dbReference type="NCBI Taxonomy" id="237895"/>
    <lineage>
        <taxon>Eukaryota</taxon>
        <taxon>Sar</taxon>
        <taxon>Alveolata</taxon>
        <taxon>Apicomplexa</taxon>
        <taxon>Conoidasida</taxon>
        <taxon>Coccidia</taxon>
        <taxon>Eucoccidiorida</taxon>
        <taxon>Eimeriorina</taxon>
        <taxon>Cryptosporidiidae</taxon>
        <taxon>Cryptosporidium</taxon>
    </lineage>
</organism>
<dbReference type="Gene3D" id="3.30.830.10">
    <property type="entry name" value="Metalloenzyme, LuxS/M16 peptidase-like"/>
    <property type="match status" value="3"/>
</dbReference>
<dbReference type="InterPro" id="IPR011249">
    <property type="entry name" value="Metalloenz_LuxS/M16"/>
</dbReference>
<evidence type="ECO:0000256" key="5">
    <source>
        <dbReference type="ARBA" id="ARBA00022833"/>
    </source>
</evidence>
<dbReference type="InterPro" id="IPR011765">
    <property type="entry name" value="Pept_M16_N"/>
</dbReference>
<dbReference type="InterPro" id="IPR050626">
    <property type="entry name" value="Peptidase_M16"/>
</dbReference>
<dbReference type="InterPro" id="IPR007863">
    <property type="entry name" value="Peptidase_M16_C"/>
</dbReference>
<accession>A0ABX5BCP7</accession>
<evidence type="ECO:0000256" key="7">
    <source>
        <dbReference type="SAM" id="SignalP"/>
    </source>
</evidence>
<name>A0ABX5BCP7_CRYHO</name>
<feature type="signal peptide" evidence="7">
    <location>
        <begin position="1"/>
        <end position="25"/>
    </location>
</feature>
<evidence type="ECO:0000256" key="4">
    <source>
        <dbReference type="ARBA" id="ARBA00022801"/>
    </source>
</evidence>
<evidence type="ECO:0000256" key="1">
    <source>
        <dbReference type="ARBA" id="ARBA00007261"/>
    </source>
</evidence>
<keyword evidence="7" id="KW-0732">Signal</keyword>
<evidence type="ECO:0000256" key="3">
    <source>
        <dbReference type="ARBA" id="ARBA00022723"/>
    </source>
</evidence>
<keyword evidence="3" id="KW-0479">Metal-binding</keyword>
<dbReference type="SUPFAM" id="SSF63411">
    <property type="entry name" value="LuxS/MPP-like metallohydrolase"/>
    <property type="match status" value="3"/>
</dbReference>
<dbReference type="Pfam" id="PF00675">
    <property type="entry name" value="Peptidase_M16"/>
    <property type="match status" value="1"/>
</dbReference>
<evidence type="ECO:0000259" key="9">
    <source>
        <dbReference type="Pfam" id="PF05193"/>
    </source>
</evidence>
<evidence type="ECO:0000256" key="6">
    <source>
        <dbReference type="ARBA" id="ARBA00023049"/>
    </source>
</evidence>
<evidence type="ECO:0000313" key="10">
    <source>
        <dbReference type="EMBL" id="PPS94586.1"/>
    </source>
</evidence>
<reference evidence="10 11" key="1">
    <citation type="submission" date="2014-11" db="EMBL/GenBank/DDBJ databases">
        <title>Comparative genomic analysis of Cryptosporidium hominis reveals occurrence of genetic recombination in virulent subtypes.</title>
        <authorList>
            <person name="Guo Y."/>
            <person name="Tang K."/>
            <person name="Frace M."/>
            <person name="Li N."/>
            <person name="Roellig D.M."/>
            <person name="Sammons S."/>
            <person name="Knipe K."/>
            <person name="Rowe L."/>
            <person name="Feng Y."/>
            <person name="Xiao L."/>
        </authorList>
    </citation>
    <scope>NUCLEOTIDE SEQUENCE [LARGE SCALE GENOMIC DNA]</scope>
    <source>
        <strain evidence="10">30976</strain>
    </source>
</reference>
<reference evidence="10 11" key="2">
    <citation type="submission" date="2017-10" db="EMBL/GenBank/DDBJ databases">
        <title>Consistent, comparative and evidence-based genome annotation and re-annotation for the closely-related species, Cryptosporidium parvum, C. hominis and C. tyzzeri.</title>
        <authorList>
            <person name="Baptista R.P."/>
            <person name="Li Y."/>
            <person name="Sateriale A."/>
            <person name="Striepen B."/>
            <person name="Kissinger J.C."/>
        </authorList>
    </citation>
    <scope>NUCLEOTIDE SEQUENCE [LARGE SCALE GENOMIC DNA]</scope>
    <source>
        <strain evidence="10">30976</strain>
    </source>
</reference>
<dbReference type="PANTHER" id="PTHR43690:SF18">
    <property type="entry name" value="INSULIN-DEGRADING ENZYME-RELATED"/>
    <property type="match status" value="1"/>
</dbReference>
<protein>
    <submittedName>
        <fullName evidence="10">Insulinase (Peptidase family M16)</fullName>
    </submittedName>
</protein>
<evidence type="ECO:0000256" key="2">
    <source>
        <dbReference type="ARBA" id="ARBA00022670"/>
    </source>
</evidence>
<keyword evidence="11" id="KW-1185">Reference proteome</keyword>
<gene>
    <name evidence="10" type="ORF">GY17_00003822</name>
</gene>